<feature type="domain" description="Glycosyltransferase subfamily 4-like N-terminal" evidence="3">
    <location>
        <begin position="54"/>
        <end position="156"/>
    </location>
</feature>
<evidence type="ECO:0000313" key="4">
    <source>
        <dbReference type="EMBL" id="KMT59158.1"/>
    </source>
</evidence>
<dbReference type="Proteomes" id="UP000052258">
    <property type="component" value="Unassembled WGS sequence"/>
</dbReference>
<dbReference type="AlphaFoldDB" id="A0A0J8GEF1"/>
<dbReference type="SUPFAM" id="SSF53756">
    <property type="entry name" value="UDP-Glycosyltransferase/glycogen phosphorylase"/>
    <property type="match status" value="1"/>
</dbReference>
<dbReference type="InterPro" id="IPR001296">
    <property type="entry name" value="Glyco_trans_1"/>
</dbReference>
<dbReference type="PANTHER" id="PTHR46401">
    <property type="entry name" value="GLYCOSYLTRANSFERASE WBBK-RELATED"/>
    <property type="match status" value="1"/>
</dbReference>
<dbReference type="RefSeq" id="WP_007471693.1">
    <property type="nucleotide sequence ID" value="NZ_KQ130616.1"/>
</dbReference>
<reference evidence="4 5" key="1">
    <citation type="journal article" date="2015" name="Genome Biol. Evol.">
        <title>Comparative Genomics of Listeria Sensu Lato: Genus-Wide Differences in Evolutionary Dynamics and the Progressive Gain of Complex, Potentially Pathogenicity-Related Traits through Lateral Gene Transfer.</title>
        <authorList>
            <person name="Chiara M."/>
            <person name="Caruso M."/>
            <person name="D'Erchia A.M."/>
            <person name="Manzari C."/>
            <person name="Fraccalvieri R."/>
            <person name="Goffredo E."/>
            <person name="Latorre L."/>
            <person name="Miccolupo A."/>
            <person name="Padalino I."/>
            <person name="Santagada G."/>
            <person name="Chiocco D."/>
            <person name="Pesole G."/>
            <person name="Horner D.S."/>
            <person name="Parisi A."/>
        </authorList>
    </citation>
    <scope>NUCLEOTIDE SEQUENCE [LARGE SCALE GENOMIC DNA]</scope>
    <source>
        <strain evidence="4 5">1991</strain>
    </source>
</reference>
<keyword evidence="5" id="KW-1185">Reference proteome</keyword>
<dbReference type="GO" id="GO:0009103">
    <property type="term" value="P:lipopolysaccharide biosynthetic process"/>
    <property type="evidence" value="ECO:0007669"/>
    <property type="project" value="TreeGrafter"/>
</dbReference>
<dbReference type="OrthoDB" id="9797829at2"/>
<organism evidence="4 5">
    <name type="scientific">Listeria fleischmannii 1991</name>
    <dbReference type="NCBI Taxonomy" id="1430899"/>
    <lineage>
        <taxon>Bacteria</taxon>
        <taxon>Bacillati</taxon>
        <taxon>Bacillota</taxon>
        <taxon>Bacilli</taxon>
        <taxon>Bacillales</taxon>
        <taxon>Listeriaceae</taxon>
        <taxon>Listeria</taxon>
    </lineage>
</organism>
<feature type="domain" description="Glycosyl transferase family 1" evidence="2">
    <location>
        <begin position="168"/>
        <end position="333"/>
    </location>
</feature>
<dbReference type="Gene3D" id="3.40.50.2000">
    <property type="entry name" value="Glycogen Phosphorylase B"/>
    <property type="match status" value="2"/>
</dbReference>
<keyword evidence="1 4" id="KW-0808">Transferase</keyword>
<gene>
    <name evidence="4" type="ORF">X560_1699</name>
</gene>
<dbReference type="PATRIC" id="fig|1430899.3.peg.1736"/>
<dbReference type="Pfam" id="PF00534">
    <property type="entry name" value="Glycos_transf_1"/>
    <property type="match status" value="1"/>
</dbReference>
<sequence length="370" mass="42207">MKILVIANMFPSKEYPSYGIFVKNHIHILEKAAKTVDTITMKKEISRFKKMMTYLNFYWQILVTLLFKQHDLIYLHYASHSALPILFAKLLNPRINLTVNLHGSDVFPETSIQKRLQKWVERLLKEANHVVVPSDYFKKVVVKRYNLKADNILISPSGGVNRNLFAPKEKRPNNNSMCVGYVGRIDIDKGWDDALYGFAEFKREVTGSVQLIMVGSGKENKQKEALIKELGIEASVTCYDLLPQEELVALYNEMDVLLFPSRRKGESLGLVGLEAMACGTPVIGSEIAGIKGYLIDGQNGYFTEAGNPSTIAHKLIQFERTSFEERQKLRQNALHTAIPYDEKIVQDNMIELLPRLTKKLRLEANSDFHR</sequence>
<dbReference type="Pfam" id="PF13439">
    <property type="entry name" value="Glyco_transf_4"/>
    <property type="match status" value="1"/>
</dbReference>
<dbReference type="InterPro" id="IPR028098">
    <property type="entry name" value="Glyco_trans_4-like_N"/>
</dbReference>
<evidence type="ECO:0000259" key="2">
    <source>
        <dbReference type="Pfam" id="PF00534"/>
    </source>
</evidence>
<comment type="caution">
    <text evidence="4">The sequence shown here is derived from an EMBL/GenBank/DDBJ whole genome shotgun (WGS) entry which is preliminary data.</text>
</comment>
<dbReference type="EMBL" id="AZHO01000021">
    <property type="protein sequence ID" value="KMT59158.1"/>
    <property type="molecule type" value="Genomic_DNA"/>
</dbReference>
<dbReference type="CDD" id="cd03801">
    <property type="entry name" value="GT4_PimA-like"/>
    <property type="match status" value="1"/>
</dbReference>
<evidence type="ECO:0000259" key="3">
    <source>
        <dbReference type="Pfam" id="PF13439"/>
    </source>
</evidence>
<dbReference type="GO" id="GO:0016757">
    <property type="term" value="F:glycosyltransferase activity"/>
    <property type="evidence" value="ECO:0007669"/>
    <property type="project" value="InterPro"/>
</dbReference>
<protein>
    <submittedName>
        <fullName evidence="4">Putative GlcNAc transferase</fullName>
    </submittedName>
</protein>
<accession>A0A0J8GEF1</accession>
<evidence type="ECO:0000256" key="1">
    <source>
        <dbReference type="ARBA" id="ARBA00022679"/>
    </source>
</evidence>
<proteinExistence type="predicted"/>
<dbReference type="PANTHER" id="PTHR46401:SF2">
    <property type="entry name" value="GLYCOSYLTRANSFERASE WBBK-RELATED"/>
    <property type="match status" value="1"/>
</dbReference>
<evidence type="ECO:0000313" key="5">
    <source>
        <dbReference type="Proteomes" id="UP000052258"/>
    </source>
</evidence>
<name>A0A0J8GEF1_9LIST</name>